<dbReference type="EMBL" id="FNBU01000016">
    <property type="protein sequence ID" value="SDF59611.1"/>
    <property type="molecule type" value="Genomic_DNA"/>
</dbReference>
<organism evidence="2 3">
    <name type="scientific">Sporolituus thermophilus DSM 23256</name>
    <dbReference type="NCBI Taxonomy" id="1123285"/>
    <lineage>
        <taxon>Bacteria</taxon>
        <taxon>Bacillati</taxon>
        <taxon>Bacillota</taxon>
        <taxon>Negativicutes</taxon>
        <taxon>Selenomonadales</taxon>
        <taxon>Sporomusaceae</taxon>
        <taxon>Sporolituus</taxon>
    </lineage>
</organism>
<accession>A0A1G7MD34</accession>
<dbReference type="InterPro" id="IPR011437">
    <property type="entry name" value="DUF1540"/>
</dbReference>
<feature type="domain" description="DUF1540" evidence="1">
    <location>
        <begin position="8"/>
        <end position="51"/>
    </location>
</feature>
<feature type="domain" description="DUF1540" evidence="1">
    <location>
        <begin position="87"/>
        <end position="126"/>
    </location>
</feature>
<sequence>MSTSNPVVKCTVEQCTHHMPGNQCGAAKISVYNNETTGTSQTSADTCCKSFHHRKTIGDMVGALHNANWGGVITAGLYDGKQITPNVECFVANCKFWETGNYCHANSITVTGRNAAKTADTDCETYVPKS</sequence>
<dbReference type="STRING" id="1123285.SAMN05660235_02110"/>
<evidence type="ECO:0000259" key="1">
    <source>
        <dbReference type="Pfam" id="PF07561"/>
    </source>
</evidence>
<dbReference type="AlphaFoldDB" id="A0A1G7MD34"/>
<protein>
    <recommendedName>
        <fullName evidence="1">DUF1540 domain-containing protein</fullName>
    </recommendedName>
</protein>
<proteinExistence type="predicted"/>
<gene>
    <name evidence="2" type="ORF">SAMN05660235_02110</name>
</gene>
<reference evidence="3" key="1">
    <citation type="submission" date="2016-10" db="EMBL/GenBank/DDBJ databases">
        <authorList>
            <person name="Varghese N."/>
            <person name="Submissions S."/>
        </authorList>
    </citation>
    <scope>NUCLEOTIDE SEQUENCE [LARGE SCALE GENOMIC DNA]</scope>
    <source>
        <strain evidence="3">DSM 23256</strain>
    </source>
</reference>
<keyword evidence="3" id="KW-1185">Reference proteome</keyword>
<evidence type="ECO:0000313" key="3">
    <source>
        <dbReference type="Proteomes" id="UP000243333"/>
    </source>
</evidence>
<evidence type="ECO:0000313" key="2">
    <source>
        <dbReference type="EMBL" id="SDF59611.1"/>
    </source>
</evidence>
<dbReference type="OrthoDB" id="1681234at2"/>
<dbReference type="Pfam" id="PF07561">
    <property type="entry name" value="DUF1540"/>
    <property type="match status" value="2"/>
</dbReference>
<name>A0A1G7MD34_9FIRM</name>
<dbReference type="Proteomes" id="UP000243333">
    <property type="component" value="Unassembled WGS sequence"/>
</dbReference>
<dbReference type="RefSeq" id="WP_093690659.1">
    <property type="nucleotide sequence ID" value="NZ_FNBU01000016.1"/>
</dbReference>